<keyword evidence="3" id="KW-1003">Cell membrane</keyword>
<dbReference type="PANTHER" id="PTHR43744:SF9">
    <property type="entry name" value="POLYGALACTURONAN_RHAMNOGALACTURONAN TRANSPORT SYSTEM PERMEASE PROTEIN YTCP"/>
    <property type="match status" value="1"/>
</dbReference>
<dbReference type="GO" id="GO:0005886">
    <property type="term" value="C:plasma membrane"/>
    <property type="evidence" value="ECO:0007669"/>
    <property type="project" value="UniProtKB-SubCell"/>
</dbReference>
<dbReference type="OrthoDB" id="9810086at2"/>
<feature type="transmembrane region" description="Helical" evidence="7">
    <location>
        <begin position="74"/>
        <end position="101"/>
    </location>
</feature>
<dbReference type="InterPro" id="IPR035906">
    <property type="entry name" value="MetI-like_sf"/>
</dbReference>
<keyword evidence="6 7" id="KW-0472">Membrane</keyword>
<keyword evidence="5 7" id="KW-1133">Transmembrane helix</keyword>
<keyword evidence="4 7" id="KW-0812">Transmembrane</keyword>
<dbReference type="PANTHER" id="PTHR43744">
    <property type="entry name" value="ABC TRANSPORTER PERMEASE PROTEIN MG189-RELATED-RELATED"/>
    <property type="match status" value="1"/>
</dbReference>
<protein>
    <recommendedName>
        <fullName evidence="8">ABC transmembrane type-1 domain-containing protein</fullName>
    </recommendedName>
</protein>
<evidence type="ECO:0000256" key="6">
    <source>
        <dbReference type="ARBA" id="ARBA00023136"/>
    </source>
</evidence>
<keyword evidence="10" id="KW-1185">Reference proteome</keyword>
<gene>
    <name evidence="9" type="ORF">PWYN_04780</name>
</gene>
<evidence type="ECO:0000256" key="7">
    <source>
        <dbReference type="RuleBase" id="RU363032"/>
    </source>
</evidence>
<evidence type="ECO:0000256" key="3">
    <source>
        <dbReference type="ARBA" id="ARBA00022475"/>
    </source>
</evidence>
<dbReference type="Proteomes" id="UP000029734">
    <property type="component" value="Unassembled WGS sequence"/>
</dbReference>
<feature type="domain" description="ABC transmembrane type-1" evidence="8">
    <location>
        <begin position="78"/>
        <end position="281"/>
    </location>
</feature>
<feature type="transmembrane region" description="Helical" evidence="7">
    <location>
        <begin position="186"/>
        <end position="208"/>
    </location>
</feature>
<dbReference type="PROSITE" id="PS50928">
    <property type="entry name" value="ABC_TM1"/>
    <property type="match status" value="1"/>
</dbReference>
<accession>A0A098M9N0</accession>
<dbReference type="RefSeq" id="WP_036648998.1">
    <property type="nucleotide sequence ID" value="NZ_JQCR01000002.1"/>
</dbReference>
<evidence type="ECO:0000256" key="2">
    <source>
        <dbReference type="ARBA" id="ARBA00022448"/>
    </source>
</evidence>
<evidence type="ECO:0000313" key="10">
    <source>
        <dbReference type="Proteomes" id="UP000029734"/>
    </source>
</evidence>
<comment type="caution">
    <text evidence="9">The sequence shown here is derived from an EMBL/GenBank/DDBJ whole genome shotgun (WGS) entry which is preliminary data.</text>
</comment>
<feature type="transmembrane region" description="Helical" evidence="7">
    <location>
        <begin position="14"/>
        <end position="39"/>
    </location>
</feature>
<comment type="subcellular location">
    <subcellularLocation>
        <location evidence="1 7">Cell membrane</location>
        <topology evidence="1 7">Multi-pass membrane protein</topology>
    </subcellularLocation>
</comment>
<evidence type="ECO:0000256" key="4">
    <source>
        <dbReference type="ARBA" id="ARBA00022692"/>
    </source>
</evidence>
<name>A0A098M9N0_9BACL</name>
<reference evidence="9 10" key="2">
    <citation type="submission" date="2014-10" db="EMBL/GenBank/DDBJ databases">
        <title>Comparative genomics of the Paenibacillus odorifer group.</title>
        <authorList>
            <person name="Tsai Y.-C."/>
            <person name="Martin N."/>
            <person name="Korlach J."/>
            <person name="Wiedmann M."/>
        </authorList>
    </citation>
    <scope>NUCLEOTIDE SEQUENCE [LARGE SCALE GENOMIC DNA]</scope>
    <source>
        <strain evidence="9 10">DSM 18334</strain>
    </source>
</reference>
<comment type="similarity">
    <text evidence="7">Belongs to the binding-protein-dependent transport system permease family.</text>
</comment>
<dbReference type="EMBL" id="JQCR01000002">
    <property type="protein sequence ID" value="KGE18761.1"/>
    <property type="molecule type" value="Genomic_DNA"/>
</dbReference>
<dbReference type="CDD" id="cd06261">
    <property type="entry name" value="TM_PBP2"/>
    <property type="match status" value="1"/>
</dbReference>
<evidence type="ECO:0000256" key="5">
    <source>
        <dbReference type="ARBA" id="ARBA00022989"/>
    </source>
</evidence>
<feature type="transmembrane region" description="Helical" evidence="7">
    <location>
        <begin position="261"/>
        <end position="281"/>
    </location>
</feature>
<evidence type="ECO:0000313" key="9">
    <source>
        <dbReference type="EMBL" id="KGE18761.1"/>
    </source>
</evidence>
<dbReference type="Pfam" id="PF00528">
    <property type="entry name" value="BPD_transp_1"/>
    <property type="match status" value="1"/>
</dbReference>
<dbReference type="InterPro" id="IPR000515">
    <property type="entry name" value="MetI-like"/>
</dbReference>
<dbReference type="GO" id="GO:0055085">
    <property type="term" value="P:transmembrane transport"/>
    <property type="evidence" value="ECO:0007669"/>
    <property type="project" value="InterPro"/>
</dbReference>
<sequence length="296" mass="33815">MQSNFEKSTGMDRVFLVGLYIFMVLFSISVLYPFLYIMALSFNQGVDALRGGITVWPRKFTLENYKIIFDDPTLYHAIFVSVSRTIVGTLSALICTSLVAYCLTKEKLIGHNFYLILFLLPMYINAGIIPTYLLYKNIGLTDTFWVYIIPNLVWAYNVIIMRTFFNAIPPSLTEASMIDGASEYRMFFRIILPLSTPVIATIALYNAVWNWNSWLDTVLYTRNVNLNTLMSLLSKMLMEQQTNQIATMKSADRVQYLTPQVLKAAMTMVTTIPIIMVYPFLQKYFVKGVMVGAVKG</sequence>
<dbReference type="eggNOG" id="COG0395">
    <property type="taxonomic scope" value="Bacteria"/>
</dbReference>
<evidence type="ECO:0000259" key="8">
    <source>
        <dbReference type="PROSITE" id="PS50928"/>
    </source>
</evidence>
<organism evidence="9 10">
    <name type="scientific">Paenibacillus wynnii</name>
    <dbReference type="NCBI Taxonomy" id="268407"/>
    <lineage>
        <taxon>Bacteria</taxon>
        <taxon>Bacillati</taxon>
        <taxon>Bacillota</taxon>
        <taxon>Bacilli</taxon>
        <taxon>Bacillales</taxon>
        <taxon>Paenibacillaceae</taxon>
        <taxon>Paenibacillus</taxon>
    </lineage>
</organism>
<dbReference type="Gene3D" id="1.10.3720.10">
    <property type="entry name" value="MetI-like"/>
    <property type="match status" value="1"/>
</dbReference>
<dbReference type="AlphaFoldDB" id="A0A098M9N0"/>
<feature type="transmembrane region" description="Helical" evidence="7">
    <location>
        <begin position="113"/>
        <end position="132"/>
    </location>
</feature>
<dbReference type="SUPFAM" id="SSF161098">
    <property type="entry name" value="MetI-like"/>
    <property type="match status" value="1"/>
</dbReference>
<proteinExistence type="inferred from homology"/>
<keyword evidence="2 7" id="KW-0813">Transport</keyword>
<feature type="transmembrane region" description="Helical" evidence="7">
    <location>
        <begin position="144"/>
        <end position="165"/>
    </location>
</feature>
<reference evidence="9 10" key="1">
    <citation type="submission" date="2014-08" db="EMBL/GenBank/DDBJ databases">
        <authorList>
            <person name="den Bakker H.C."/>
        </authorList>
    </citation>
    <scope>NUCLEOTIDE SEQUENCE [LARGE SCALE GENOMIC DNA]</scope>
    <source>
        <strain evidence="9 10">DSM 18334</strain>
    </source>
</reference>
<evidence type="ECO:0000256" key="1">
    <source>
        <dbReference type="ARBA" id="ARBA00004651"/>
    </source>
</evidence>
<dbReference type="STRING" id="268407.PWYN_04780"/>